<sequence>MDFRIVDINNELSSQNIAAAKIVRFKKKGTSDPIPTVLVDEIGKTNRIEIKIGRLIFKVSKFIENPKLCYKCLKCGHTQLRCNNIKRCKNCGGSHDVNSTLHIKYFRCEEAHDALSKECRFFSLEKDIINLEREKDLIPGSAEESHFAYFCTNCKG</sequence>
<proteinExistence type="predicted"/>
<evidence type="ECO:0000313" key="1">
    <source>
        <dbReference type="EMBL" id="GBM17807.1"/>
    </source>
</evidence>
<dbReference type="EMBL" id="BGPR01000394">
    <property type="protein sequence ID" value="GBM17807.1"/>
    <property type="molecule type" value="Genomic_DNA"/>
</dbReference>
<reference evidence="1 2" key="1">
    <citation type="journal article" date="2019" name="Sci. Rep.">
        <title>Orb-weaving spider Araneus ventricosus genome elucidates the spidroin gene catalogue.</title>
        <authorList>
            <person name="Kono N."/>
            <person name="Nakamura H."/>
            <person name="Ohtoshi R."/>
            <person name="Moran D.A.P."/>
            <person name="Shinohara A."/>
            <person name="Yoshida Y."/>
            <person name="Fujiwara M."/>
            <person name="Mori M."/>
            <person name="Tomita M."/>
            <person name="Arakawa K."/>
        </authorList>
    </citation>
    <scope>NUCLEOTIDE SEQUENCE [LARGE SCALE GENOMIC DNA]</scope>
</reference>
<gene>
    <name evidence="1" type="ORF">AVEN_99680_1</name>
</gene>
<dbReference type="AlphaFoldDB" id="A0A4Y2DNP0"/>
<accession>A0A4Y2DNP0</accession>
<dbReference type="Proteomes" id="UP000499080">
    <property type="component" value="Unassembled WGS sequence"/>
</dbReference>
<evidence type="ECO:0008006" key="3">
    <source>
        <dbReference type="Google" id="ProtNLM"/>
    </source>
</evidence>
<organism evidence="1 2">
    <name type="scientific">Araneus ventricosus</name>
    <name type="common">Orbweaver spider</name>
    <name type="synonym">Epeira ventricosa</name>
    <dbReference type="NCBI Taxonomy" id="182803"/>
    <lineage>
        <taxon>Eukaryota</taxon>
        <taxon>Metazoa</taxon>
        <taxon>Ecdysozoa</taxon>
        <taxon>Arthropoda</taxon>
        <taxon>Chelicerata</taxon>
        <taxon>Arachnida</taxon>
        <taxon>Araneae</taxon>
        <taxon>Araneomorphae</taxon>
        <taxon>Entelegynae</taxon>
        <taxon>Araneoidea</taxon>
        <taxon>Araneidae</taxon>
        <taxon>Araneus</taxon>
    </lineage>
</organism>
<dbReference type="OrthoDB" id="3039988at2759"/>
<comment type="caution">
    <text evidence="1">The sequence shown here is derived from an EMBL/GenBank/DDBJ whole genome shotgun (WGS) entry which is preliminary data.</text>
</comment>
<protein>
    <recommendedName>
        <fullName evidence="3">CCHC-type domain-containing protein</fullName>
    </recommendedName>
</protein>
<name>A0A4Y2DNP0_ARAVE</name>
<keyword evidence="2" id="KW-1185">Reference proteome</keyword>
<evidence type="ECO:0000313" key="2">
    <source>
        <dbReference type="Proteomes" id="UP000499080"/>
    </source>
</evidence>